<name>A0ABD3M859_9STRA</name>
<sequence>MSRNSKSAFRAWFQMPLYKVEKLADHFIREGWATLTHHCRTLLEKLQIKTEPLVLGTHAMLGGTMNSFRQLPMVTNICATDHNQFFLKFIRCMYNICHEYISLLKTEEELSAIMRCYEEVGLPGAMGSLDVVHVKWSSCPSGDYNCCKGKEGFPTLGFECISNYDRKILGVFGPQFGTQNDKHIVKLDENVAAVRDNWYLTVKWNYFDEYGYLETKEGLYLICDNGYIQWPTTICPYMCSATNGRLEECFSANLESVRKDVECVFGMILKCRWTCLDKGLKFHRIDICQQIFFI</sequence>
<evidence type="ECO:0000313" key="2">
    <source>
        <dbReference type="Proteomes" id="UP001530293"/>
    </source>
</evidence>
<accession>A0ABD3M859</accession>
<dbReference type="InterPro" id="IPR006912">
    <property type="entry name" value="Harbinger_derived_prot"/>
</dbReference>
<reference evidence="1 2" key="1">
    <citation type="submission" date="2024-10" db="EMBL/GenBank/DDBJ databases">
        <title>Updated reference genomes for cyclostephanoid diatoms.</title>
        <authorList>
            <person name="Roberts W.R."/>
            <person name="Alverson A.J."/>
        </authorList>
    </citation>
    <scope>NUCLEOTIDE SEQUENCE [LARGE SCALE GENOMIC DNA]</scope>
    <source>
        <strain evidence="1 2">AJA232-27</strain>
    </source>
</reference>
<evidence type="ECO:0008006" key="3">
    <source>
        <dbReference type="Google" id="ProtNLM"/>
    </source>
</evidence>
<protein>
    <recommendedName>
        <fullName evidence="3">DDE Tnp4 domain-containing protein</fullName>
    </recommendedName>
</protein>
<organism evidence="1 2">
    <name type="scientific">Discostella pseudostelligera</name>
    <dbReference type="NCBI Taxonomy" id="259834"/>
    <lineage>
        <taxon>Eukaryota</taxon>
        <taxon>Sar</taxon>
        <taxon>Stramenopiles</taxon>
        <taxon>Ochrophyta</taxon>
        <taxon>Bacillariophyta</taxon>
        <taxon>Coscinodiscophyceae</taxon>
        <taxon>Thalassiosirophycidae</taxon>
        <taxon>Stephanodiscales</taxon>
        <taxon>Stephanodiscaceae</taxon>
        <taxon>Discostella</taxon>
    </lineage>
</organism>
<dbReference type="Proteomes" id="UP001530293">
    <property type="component" value="Unassembled WGS sequence"/>
</dbReference>
<comment type="caution">
    <text evidence="1">The sequence shown here is derived from an EMBL/GenBank/DDBJ whole genome shotgun (WGS) entry which is preliminary data.</text>
</comment>
<dbReference type="AlphaFoldDB" id="A0ABD3M859"/>
<keyword evidence="2" id="KW-1185">Reference proteome</keyword>
<dbReference type="EMBL" id="JALLBG020000190">
    <property type="protein sequence ID" value="KAL3760209.1"/>
    <property type="molecule type" value="Genomic_DNA"/>
</dbReference>
<dbReference type="Pfam" id="PF04827">
    <property type="entry name" value="Plant_tran"/>
    <property type="match status" value="1"/>
</dbReference>
<gene>
    <name evidence="1" type="ORF">ACHAWU_001719</name>
</gene>
<proteinExistence type="predicted"/>
<evidence type="ECO:0000313" key="1">
    <source>
        <dbReference type="EMBL" id="KAL3760209.1"/>
    </source>
</evidence>